<dbReference type="PROSITE" id="PS51736">
    <property type="entry name" value="RECOMBINASES_3"/>
    <property type="match status" value="1"/>
</dbReference>
<organism evidence="1 2">
    <name type="scientific">Cryobacterium psychrophilum</name>
    <dbReference type="NCBI Taxonomy" id="41988"/>
    <lineage>
        <taxon>Bacteria</taxon>
        <taxon>Bacillati</taxon>
        <taxon>Actinomycetota</taxon>
        <taxon>Actinomycetes</taxon>
        <taxon>Micrococcales</taxon>
        <taxon>Microbacteriaceae</taxon>
        <taxon>Cryobacterium</taxon>
    </lineage>
</organism>
<keyword evidence="2" id="KW-1185">Reference proteome</keyword>
<dbReference type="PANTHER" id="PTHR30461:SF23">
    <property type="entry name" value="DNA RECOMBINASE-RELATED"/>
    <property type="match status" value="1"/>
</dbReference>
<dbReference type="RefSeq" id="WP_134173868.1">
    <property type="nucleotide sequence ID" value="NZ_SODI01000001.1"/>
</dbReference>
<dbReference type="InterPro" id="IPR038109">
    <property type="entry name" value="DNA_bind_recomb_sf"/>
</dbReference>
<reference evidence="1 2" key="1">
    <citation type="submission" date="2019-03" db="EMBL/GenBank/DDBJ databases">
        <title>Genomics of glacier-inhabiting Cryobacterium strains.</title>
        <authorList>
            <person name="Liu Q."/>
            <person name="Xin Y.-H."/>
        </authorList>
    </citation>
    <scope>NUCLEOTIDE SEQUENCE [LARGE SCALE GENOMIC DNA]</scope>
    <source>
        <strain evidence="1 2">CGMCC 1.4292</strain>
    </source>
</reference>
<evidence type="ECO:0000313" key="2">
    <source>
        <dbReference type="Proteomes" id="UP000298218"/>
    </source>
</evidence>
<dbReference type="EMBL" id="SOHQ01000013">
    <property type="protein sequence ID" value="TFD80845.1"/>
    <property type="molecule type" value="Genomic_DNA"/>
</dbReference>
<dbReference type="GO" id="GO:0003677">
    <property type="term" value="F:DNA binding"/>
    <property type="evidence" value="ECO:0007669"/>
    <property type="project" value="InterPro"/>
</dbReference>
<proteinExistence type="predicted"/>
<dbReference type="Gene3D" id="3.90.1750.20">
    <property type="entry name" value="Putative Large Serine Recombinase, Chain B, Domain 2"/>
    <property type="match status" value="1"/>
</dbReference>
<dbReference type="Pfam" id="PF07508">
    <property type="entry name" value="Recombinase"/>
    <property type="match status" value="1"/>
</dbReference>
<comment type="caution">
    <text evidence="1">The sequence shown here is derived from an EMBL/GenBank/DDBJ whole genome shotgun (WGS) entry which is preliminary data.</text>
</comment>
<dbReference type="PANTHER" id="PTHR30461">
    <property type="entry name" value="DNA-INVERTASE FROM LAMBDOID PROPHAGE"/>
    <property type="match status" value="1"/>
</dbReference>
<name>A0A4Y8KUN5_9MICO</name>
<dbReference type="PROSITE" id="PS51737">
    <property type="entry name" value="RECOMBINASE_DNA_BIND"/>
    <property type="match status" value="1"/>
</dbReference>
<dbReference type="GO" id="GO:0000150">
    <property type="term" value="F:DNA strand exchange activity"/>
    <property type="evidence" value="ECO:0007669"/>
    <property type="project" value="InterPro"/>
</dbReference>
<dbReference type="InterPro" id="IPR006119">
    <property type="entry name" value="Resolv_N"/>
</dbReference>
<gene>
    <name evidence="1" type="ORF">E3T53_04270</name>
</gene>
<dbReference type="SMART" id="SM00857">
    <property type="entry name" value="Resolvase"/>
    <property type="match status" value="1"/>
</dbReference>
<dbReference type="InterPro" id="IPR036162">
    <property type="entry name" value="Resolvase-like_N_sf"/>
</dbReference>
<dbReference type="Gene3D" id="3.40.50.1390">
    <property type="entry name" value="Resolvase, N-terminal catalytic domain"/>
    <property type="match status" value="1"/>
</dbReference>
<dbReference type="Pfam" id="PF00239">
    <property type="entry name" value="Resolvase"/>
    <property type="match status" value="1"/>
</dbReference>
<dbReference type="OrthoDB" id="4500247at2"/>
<sequence>MSRAEAKPRAILYLRQSTYREESISLELQETAGRDHCAKHGYVVVGVEADPGISGRTWKRPAVVRVMDMIESKQADVVVLWRWSRLSRSRKDWALAVDRIEVAGGKIESATEPNDVSASGRFARGVMTELSAFESERIGEQWREVHVNRVSRGLPSGRLPWGWSSHERGVAQNPEQAPAIPQLYDLYLSGLGSRQLAAWLEQNGYRTYYGKPSWSHSTVTAILDSPFHSGQITYRGELFPGGHEGLITVKKFQQYQAMRVERADERAPRISYLLSGLMKCACGGTMHGFSNLMGKRSKVPFYGYRCHDAALNPNHGPANISIKFIDPNIFAWLETVGTMSDPAPDYAAAAAKVDSQRFAREILAVDAQMSTLTQHLAQGIVPERAYRAAVADMESRREVLSDSLRAIESMVVLAPENPAKIAQSLVEGWPTVPLQTKRAVIRSLVSSIVIDFSAPRTLTIVPRWGAPLAMDV</sequence>
<dbReference type="InterPro" id="IPR011109">
    <property type="entry name" value="DNA_bind_recombinase_dom"/>
</dbReference>
<dbReference type="Proteomes" id="UP000298218">
    <property type="component" value="Unassembled WGS sequence"/>
</dbReference>
<dbReference type="SUPFAM" id="SSF53041">
    <property type="entry name" value="Resolvase-like"/>
    <property type="match status" value="1"/>
</dbReference>
<accession>A0A4Y8KUN5</accession>
<dbReference type="AlphaFoldDB" id="A0A4Y8KUN5"/>
<dbReference type="InterPro" id="IPR050639">
    <property type="entry name" value="SSR_resolvase"/>
</dbReference>
<evidence type="ECO:0000313" key="1">
    <source>
        <dbReference type="EMBL" id="TFD80845.1"/>
    </source>
</evidence>
<protein>
    <submittedName>
        <fullName evidence="1">Recombinase family protein</fullName>
    </submittedName>
</protein>
<dbReference type="CDD" id="cd00338">
    <property type="entry name" value="Ser_Recombinase"/>
    <property type="match status" value="1"/>
</dbReference>